<dbReference type="EMBL" id="UOET01000418">
    <property type="protein sequence ID" value="VAW29740.1"/>
    <property type="molecule type" value="Genomic_DNA"/>
</dbReference>
<evidence type="ECO:0008006" key="2">
    <source>
        <dbReference type="Google" id="ProtNLM"/>
    </source>
</evidence>
<protein>
    <recommendedName>
        <fullName evidence="2">Outer membrane protein beta-barrel domain-containing protein</fullName>
    </recommendedName>
</protein>
<accession>A0A3B0UKX9</accession>
<dbReference type="AlphaFoldDB" id="A0A3B0UKX9"/>
<evidence type="ECO:0000313" key="1">
    <source>
        <dbReference type="EMBL" id="VAW29740.1"/>
    </source>
</evidence>
<sequence>MKRFLVLSVVVFFVLTGNIFAQSNLETVLTKSKVQLNAGTGIYSGGFPIYAHMDFTVNPNWTVGPQINFVFYDNFNFIVSGRVDYHFNQMLNIPSTWDFYAGATMGFDFSRSISFSSGLHIGGRWYWDKTWGLNVEIGSGTYFSSTIGISMKL</sequence>
<proteinExistence type="predicted"/>
<name>A0A3B0UKX9_9ZZZZ</name>
<organism evidence="1">
    <name type="scientific">hydrothermal vent metagenome</name>
    <dbReference type="NCBI Taxonomy" id="652676"/>
    <lineage>
        <taxon>unclassified sequences</taxon>
        <taxon>metagenomes</taxon>
        <taxon>ecological metagenomes</taxon>
    </lineage>
</organism>
<reference evidence="1" key="1">
    <citation type="submission" date="2018-06" db="EMBL/GenBank/DDBJ databases">
        <authorList>
            <person name="Zhirakovskaya E."/>
        </authorList>
    </citation>
    <scope>NUCLEOTIDE SEQUENCE</scope>
</reference>
<gene>
    <name evidence="1" type="ORF">MNBD_BACTEROID07-349</name>
</gene>